<proteinExistence type="predicted"/>
<dbReference type="Proteomes" id="UP000721920">
    <property type="component" value="Unassembled WGS sequence"/>
</dbReference>
<feature type="chain" id="PRO_5036989821" evidence="2">
    <location>
        <begin position="28"/>
        <end position="231"/>
    </location>
</feature>
<keyword evidence="1" id="KW-0812">Transmembrane</keyword>
<gene>
    <name evidence="3" type="ORF">K8U88_00795</name>
</gene>
<dbReference type="NCBIfam" id="TIGR04145">
    <property type="entry name" value="Firmicu_CTERM"/>
    <property type="match status" value="1"/>
</dbReference>
<reference evidence="3" key="2">
    <citation type="submission" date="2021-09" db="EMBL/GenBank/DDBJ databases">
        <authorList>
            <person name="Gilroy R."/>
        </authorList>
    </citation>
    <scope>NUCLEOTIDE SEQUENCE</scope>
    <source>
        <strain evidence="3">CHK173-2145</strain>
    </source>
</reference>
<evidence type="ECO:0000256" key="1">
    <source>
        <dbReference type="SAM" id="Phobius"/>
    </source>
</evidence>
<keyword evidence="2" id="KW-0732">Signal</keyword>
<evidence type="ECO:0000313" key="3">
    <source>
        <dbReference type="EMBL" id="HJE86097.1"/>
    </source>
</evidence>
<dbReference type="EMBL" id="DYXN01000013">
    <property type="protein sequence ID" value="HJE86097.1"/>
    <property type="molecule type" value="Genomic_DNA"/>
</dbReference>
<protein>
    <submittedName>
        <fullName evidence="3">Firmicu-CTERM sorting domain-containing protein</fullName>
    </submittedName>
</protein>
<feature type="signal peptide" evidence="2">
    <location>
        <begin position="1"/>
        <end position="27"/>
    </location>
</feature>
<feature type="transmembrane region" description="Helical" evidence="1">
    <location>
        <begin position="201"/>
        <end position="219"/>
    </location>
</feature>
<keyword evidence="1" id="KW-0472">Membrane</keyword>
<comment type="caution">
    <text evidence="3">The sequence shown here is derived from an EMBL/GenBank/DDBJ whole genome shotgun (WGS) entry which is preliminary data.</text>
</comment>
<evidence type="ECO:0000256" key="2">
    <source>
        <dbReference type="SAM" id="SignalP"/>
    </source>
</evidence>
<name>A0A921JWU7_9LACO</name>
<dbReference type="AlphaFoldDB" id="A0A921JWU7"/>
<evidence type="ECO:0000313" key="4">
    <source>
        <dbReference type="Proteomes" id="UP000721920"/>
    </source>
</evidence>
<reference evidence="3" key="1">
    <citation type="journal article" date="2021" name="PeerJ">
        <title>Extensive microbial diversity within the chicken gut microbiome revealed by metagenomics and culture.</title>
        <authorList>
            <person name="Gilroy R."/>
            <person name="Ravi A."/>
            <person name="Getino M."/>
            <person name="Pursley I."/>
            <person name="Horton D.L."/>
            <person name="Alikhan N.F."/>
            <person name="Baker D."/>
            <person name="Gharbi K."/>
            <person name="Hall N."/>
            <person name="Watson M."/>
            <person name="Adriaenssens E.M."/>
            <person name="Foster-Nyarko E."/>
            <person name="Jarju S."/>
            <person name="Secka A."/>
            <person name="Antonio M."/>
            <person name="Oren A."/>
            <person name="Chaudhuri R.R."/>
            <person name="La Ragione R."/>
            <person name="Hildebrand F."/>
            <person name="Pallen M.J."/>
        </authorList>
    </citation>
    <scope>NUCLEOTIDE SEQUENCE</scope>
    <source>
        <strain evidence="3">CHK173-2145</strain>
    </source>
</reference>
<accession>A0A921JWU7</accession>
<dbReference type="SUPFAM" id="SSF49344">
    <property type="entry name" value="CBD9-like"/>
    <property type="match status" value="1"/>
</dbReference>
<organism evidence="3 4">
    <name type="scientific">Levilactobacillus hammesii</name>
    <dbReference type="NCBI Taxonomy" id="267633"/>
    <lineage>
        <taxon>Bacteria</taxon>
        <taxon>Bacillati</taxon>
        <taxon>Bacillota</taxon>
        <taxon>Bacilli</taxon>
        <taxon>Lactobacillales</taxon>
        <taxon>Lactobacillaceae</taxon>
        <taxon>Levilactobacillus</taxon>
    </lineage>
</organism>
<keyword evidence="1" id="KW-1133">Transmembrane helix</keyword>
<dbReference type="InterPro" id="IPR026409">
    <property type="entry name" value="Firmicu_CTERM"/>
</dbReference>
<sequence length="231" mass="24788">MNVRRVMFVMTVLMGVMLWGGLTTAHAANNGSTTNKYDISIDGNFDDWSDKPMTTVKEDWDDYNIKKASLLADDNNIYFYLNMSPEHGGGYSTLQPSGYVLKIGSKTFYVTFKANGNLTDGATVDGTVNAWNSDVSGSGDLSQATMKVHRFKTANGHNDIMEAKIPLSELKVAGGSQTITMKNDNLGSQTLTATGGSTGPVVLAGVGLIIALGSVVTFTRTRAKAKKQRKA</sequence>